<evidence type="ECO:0000256" key="2">
    <source>
        <dbReference type="ARBA" id="ARBA00023125"/>
    </source>
</evidence>
<evidence type="ECO:0000313" key="6">
    <source>
        <dbReference type="EMBL" id="SOU41417.1"/>
    </source>
</evidence>
<keyword evidence="1" id="KW-0805">Transcription regulation</keyword>
<organism evidence="6 7">
    <name type="scientific">Pseudoalteromonas carrageenovora IAM 12662</name>
    <dbReference type="NCBI Taxonomy" id="1314868"/>
    <lineage>
        <taxon>Bacteria</taxon>
        <taxon>Pseudomonadati</taxon>
        <taxon>Pseudomonadota</taxon>
        <taxon>Gammaproteobacteria</taxon>
        <taxon>Alteromonadales</taxon>
        <taxon>Pseudoalteromonadaceae</taxon>
        <taxon>Pseudoalteromonas</taxon>
    </lineage>
</organism>
<dbReference type="GO" id="GO:0003700">
    <property type="term" value="F:DNA-binding transcription factor activity"/>
    <property type="evidence" value="ECO:0007669"/>
    <property type="project" value="InterPro"/>
</dbReference>
<reference evidence="6 7" key="2">
    <citation type="submission" date="2017-11" db="EMBL/GenBank/DDBJ databases">
        <authorList>
            <person name="Han C.G."/>
        </authorList>
    </citation>
    <scope>NUCLEOTIDE SEQUENCE [LARGE SCALE GENOMIC DNA]</scope>
    <source>
        <strain evidence="7">ATCC 43555</strain>
        <strain evidence="6">ATCC43555</strain>
    </source>
</reference>
<dbReference type="InterPro" id="IPR003313">
    <property type="entry name" value="AraC-bd"/>
</dbReference>
<evidence type="ECO:0000313" key="5">
    <source>
        <dbReference type="EMBL" id="MBE0383930.1"/>
    </source>
</evidence>
<proteinExistence type="predicted"/>
<evidence type="ECO:0000259" key="4">
    <source>
        <dbReference type="PROSITE" id="PS01124"/>
    </source>
</evidence>
<dbReference type="EMBL" id="LT965928">
    <property type="protein sequence ID" value="SOU41417.1"/>
    <property type="molecule type" value="Genomic_DNA"/>
</dbReference>
<reference evidence="5 8" key="1">
    <citation type="submission" date="2015-06" db="EMBL/GenBank/DDBJ databases">
        <title>Genome sequence of Pseudoalteromonas carrageenovora.</title>
        <authorList>
            <person name="Xie B.-B."/>
            <person name="Rong J.-C."/>
            <person name="Qin Q.-L."/>
            <person name="Zhang Y.-Z."/>
        </authorList>
    </citation>
    <scope>NUCLEOTIDE SEQUENCE [LARGE SCALE GENOMIC DNA]</scope>
    <source>
        <strain evidence="5 8">IAM 12662</strain>
    </source>
</reference>
<dbReference type="AlphaFoldDB" id="A0A2K4XAR5"/>
<evidence type="ECO:0000256" key="3">
    <source>
        <dbReference type="ARBA" id="ARBA00023163"/>
    </source>
</evidence>
<protein>
    <recommendedName>
        <fullName evidence="4">HTH araC/xylS-type domain-containing protein</fullName>
    </recommendedName>
</protein>
<dbReference type="EMBL" id="AQGW01000023">
    <property type="protein sequence ID" value="MBE0383930.1"/>
    <property type="molecule type" value="Genomic_DNA"/>
</dbReference>
<dbReference type="InterPro" id="IPR047264">
    <property type="entry name" value="Cupin_HpaA-like_N"/>
</dbReference>
<dbReference type="PANTHER" id="PTHR43280:SF32">
    <property type="entry name" value="TRANSCRIPTIONAL REGULATORY PROTEIN"/>
    <property type="match status" value="1"/>
</dbReference>
<dbReference type="InterPro" id="IPR018060">
    <property type="entry name" value="HTH_AraC"/>
</dbReference>
<dbReference type="GeneID" id="93664098"/>
<accession>A0A2K4XAR5</accession>
<dbReference type="Pfam" id="PF12833">
    <property type="entry name" value="HTH_18"/>
    <property type="match status" value="1"/>
</dbReference>
<keyword evidence="2" id="KW-0238">DNA-binding</keyword>
<name>A0A2K4XAR5_PSEVC</name>
<dbReference type="Proteomes" id="UP000238288">
    <property type="component" value="Chromosome PCAR9a"/>
</dbReference>
<dbReference type="SUPFAM" id="SSF51215">
    <property type="entry name" value="Regulatory protein AraC"/>
    <property type="match status" value="1"/>
</dbReference>
<dbReference type="Pfam" id="PF02311">
    <property type="entry name" value="AraC_binding"/>
    <property type="match status" value="1"/>
</dbReference>
<dbReference type="OrthoDB" id="6283866at2"/>
<dbReference type="GO" id="GO:0043565">
    <property type="term" value="F:sequence-specific DNA binding"/>
    <property type="evidence" value="ECO:0007669"/>
    <property type="project" value="InterPro"/>
</dbReference>
<dbReference type="InterPro" id="IPR009057">
    <property type="entry name" value="Homeodomain-like_sf"/>
</dbReference>
<evidence type="ECO:0000313" key="7">
    <source>
        <dbReference type="Proteomes" id="UP000238288"/>
    </source>
</evidence>
<sequence length="290" mass="33634">MKKNIPFYGLYGEPFIRQEPGDVHVEDIAFRSSELMWEISPHRHNKLAQIVIVFNNTWTARLDEKEYQLNGDWGVIIPAGVVHGFHFKPRTQGFVISIDDSFLISNHDETNLNQLLLNPLTVEFENTARLAHLNHYIELLMYEINYNELGTSIAVEQLLKLILLNIYRQKNTTQFTSGARSREAEIVFNFRSLIELNYTSHMTIPEYAEKLHISTSKLNRICKSLLNDSPKAIVHQRLITEAKRRLIYTTQTIDEIALHLGFKDSAYFCRFFKLATSTTPTLFKQQSNTN</sequence>
<dbReference type="Proteomes" id="UP000615003">
    <property type="component" value="Unassembled WGS sequence"/>
</dbReference>
<gene>
    <name evidence="6" type="ORF">PCAR9_A30597</name>
    <name evidence="5" type="ORF">PCARR_a2259</name>
</gene>
<dbReference type="PROSITE" id="PS01124">
    <property type="entry name" value="HTH_ARAC_FAMILY_2"/>
    <property type="match status" value="1"/>
</dbReference>
<dbReference type="Gene3D" id="1.10.10.60">
    <property type="entry name" value="Homeodomain-like"/>
    <property type="match status" value="1"/>
</dbReference>
<dbReference type="CDD" id="cd06999">
    <property type="entry name" value="cupin_HpaA-like_N"/>
    <property type="match status" value="1"/>
</dbReference>
<dbReference type="PANTHER" id="PTHR43280">
    <property type="entry name" value="ARAC-FAMILY TRANSCRIPTIONAL REGULATOR"/>
    <property type="match status" value="1"/>
</dbReference>
<evidence type="ECO:0000256" key="1">
    <source>
        <dbReference type="ARBA" id="ARBA00023015"/>
    </source>
</evidence>
<dbReference type="InterPro" id="IPR037923">
    <property type="entry name" value="HTH-like"/>
</dbReference>
<dbReference type="InterPro" id="IPR014710">
    <property type="entry name" value="RmlC-like_jellyroll"/>
</dbReference>
<dbReference type="SUPFAM" id="SSF46689">
    <property type="entry name" value="Homeodomain-like"/>
    <property type="match status" value="1"/>
</dbReference>
<keyword evidence="3" id="KW-0804">Transcription</keyword>
<keyword evidence="8" id="KW-1185">Reference proteome</keyword>
<evidence type="ECO:0000313" key="8">
    <source>
        <dbReference type="Proteomes" id="UP000615003"/>
    </source>
</evidence>
<dbReference type="RefSeq" id="WP_104642985.1">
    <property type="nucleotide sequence ID" value="NZ_AQGW01000023.1"/>
</dbReference>
<feature type="domain" description="HTH araC/xylS-type" evidence="4">
    <location>
        <begin position="188"/>
        <end position="286"/>
    </location>
</feature>
<dbReference type="Gene3D" id="2.60.120.10">
    <property type="entry name" value="Jelly Rolls"/>
    <property type="match status" value="1"/>
</dbReference>
<dbReference type="SMART" id="SM00342">
    <property type="entry name" value="HTH_ARAC"/>
    <property type="match status" value="1"/>
</dbReference>